<dbReference type="Proteomes" id="UP001163603">
    <property type="component" value="Chromosome 3"/>
</dbReference>
<reference evidence="2" key="1">
    <citation type="journal article" date="2023" name="G3 (Bethesda)">
        <title>Genome assembly and association tests identify interacting loci associated with vigor, precocity, and sex in interspecific pistachio rootstocks.</title>
        <authorList>
            <person name="Palmer W."/>
            <person name="Jacygrad E."/>
            <person name="Sagayaradj S."/>
            <person name="Cavanaugh K."/>
            <person name="Han R."/>
            <person name="Bertier L."/>
            <person name="Beede B."/>
            <person name="Kafkas S."/>
            <person name="Golino D."/>
            <person name="Preece J."/>
            <person name="Michelmore R."/>
        </authorList>
    </citation>
    <scope>NUCLEOTIDE SEQUENCE [LARGE SCALE GENOMIC DNA]</scope>
</reference>
<name>A0ACC0Z1M7_9ROSI</name>
<organism evidence="1 2">
    <name type="scientific">Pistacia integerrima</name>
    <dbReference type="NCBI Taxonomy" id="434235"/>
    <lineage>
        <taxon>Eukaryota</taxon>
        <taxon>Viridiplantae</taxon>
        <taxon>Streptophyta</taxon>
        <taxon>Embryophyta</taxon>
        <taxon>Tracheophyta</taxon>
        <taxon>Spermatophyta</taxon>
        <taxon>Magnoliopsida</taxon>
        <taxon>eudicotyledons</taxon>
        <taxon>Gunneridae</taxon>
        <taxon>Pentapetalae</taxon>
        <taxon>rosids</taxon>
        <taxon>malvids</taxon>
        <taxon>Sapindales</taxon>
        <taxon>Anacardiaceae</taxon>
        <taxon>Pistacia</taxon>
    </lineage>
</organism>
<protein>
    <submittedName>
        <fullName evidence="1">Uncharacterized protein</fullName>
    </submittedName>
</protein>
<proteinExistence type="predicted"/>
<gene>
    <name evidence="1" type="ORF">Pint_05347</name>
</gene>
<evidence type="ECO:0000313" key="1">
    <source>
        <dbReference type="EMBL" id="KAJ0044812.1"/>
    </source>
</evidence>
<comment type="caution">
    <text evidence="1">The sequence shown here is derived from an EMBL/GenBank/DDBJ whole genome shotgun (WGS) entry which is preliminary data.</text>
</comment>
<evidence type="ECO:0000313" key="2">
    <source>
        <dbReference type="Proteomes" id="UP001163603"/>
    </source>
</evidence>
<dbReference type="EMBL" id="CM047738">
    <property type="protein sequence ID" value="KAJ0044812.1"/>
    <property type="molecule type" value="Genomic_DNA"/>
</dbReference>
<sequence length="256" mass="29161">MAQSAVSQVRNWARGSVRKSGKKADYVVARDGSGTYKTINEALDALRKKSKRPSRVIIYVKSGKYNERVEIESSMKNMTFVGDGINRTIVNGSENHADGTETSKSATFDRKTIPELRHLCKKTTGWPTKYDNSTRTRQSHRNFNSRIAHSTKHLFKSYLGRPGKEYSRAVITKTDIDGIIDPEGWREWNESKLELSTFCYAEHLNTGDGALNKERVKWPGFHVLNSSQEPENFTVTKFIQGETWIPETGVPFWPRL</sequence>
<keyword evidence="2" id="KW-1185">Reference proteome</keyword>
<accession>A0ACC0Z1M7</accession>